<evidence type="ECO:0000256" key="1">
    <source>
        <dbReference type="ARBA" id="ARBA00009191"/>
    </source>
</evidence>
<keyword evidence="2" id="KW-0325">Glycoprotein</keyword>
<dbReference type="EMBL" id="CADEPM010000009">
    <property type="protein sequence ID" value="CAB3409932.1"/>
    <property type="molecule type" value="Genomic_DNA"/>
</dbReference>
<sequence length="411" mass="46291">MTAVNDQSANVYPSPRSLIFVFIASLIASLFLTHLIVESIIDAVSYDLGDPLPRNGVLEKNDRLAKAEILMDGKVYGPECLTVHPETGLVYTGLKTGLIVEIDLELREPKITKAVSLITLEYCDGSYQAAPRCGRPLGVRFNDHGELVVLDAYFGVYVIDFGTEKTMRVLASGDLPLNDETAPIRYINDFDFLPDGRIILSESSTKFDDRDFIYELFEHRPNGRLLIYDPRKKTVRVLKDKIYFPNGVQVAVEKGAGKDDDVRVFYSEMGMTRIMTIWVPTDPYSKKKIRTKVLIDHLPGYPDNIRLSKSGHLFVPMPVQRTSFDRYIEKYAAARSFFTKVISPQLFNSASVWMAKGEPTILKVDIETGKIIDSWSDTTGRIYDISTVVEDLKGRMLLGSDTNGYIARLNF</sequence>
<evidence type="ECO:0000313" key="6">
    <source>
        <dbReference type="Proteomes" id="UP000494206"/>
    </source>
</evidence>
<feature type="transmembrane region" description="Helical" evidence="3">
    <location>
        <begin position="18"/>
        <end position="37"/>
    </location>
</feature>
<dbReference type="Pfam" id="PF20067">
    <property type="entry name" value="SSL_N"/>
    <property type="match status" value="1"/>
</dbReference>
<dbReference type="PANTHER" id="PTHR10426">
    <property type="entry name" value="STRICTOSIDINE SYNTHASE-RELATED"/>
    <property type="match status" value="1"/>
</dbReference>
<dbReference type="InterPro" id="IPR011042">
    <property type="entry name" value="6-blade_b-propeller_TolB-like"/>
</dbReference>
<comment type="similarity">
    <text evidence="1">Belongs to the strictosidine synthase family.</text>
</comment>
<evidence type="ECO:0000259" key="4">
    <source>
        <dbReference type="Pfam" id="PF03088"/>
    </source>
</evidence>
<feature type="domain" description="Strictosidine synthase conserved region" evidence="4">
    <location>
        <begin position="188"/>
        <end position="279"/>
    </location>
</feature>
<name>A0A8S1F7Y1_9PELO</name>
<keyword evidence="3" id="KW-0812">Transmembrane</keyword>
<dbReference type="GO" id="GO:0012505">
    <property type="term" value="C:endomembrane system"/>
    <property type="evidence" value="ECO:0007669"/>
    <property type="project" value="TreeGrafter"/>
</dbReference>
<dbReference type="InterPro" id="IPR018119">
    <property type="entry name" value="Strictosidine_synth_cons-reg"/>
</dbReference>
<evidence type="ECO:0000256" key="3">
    <source>
        <dbReference type="SAM" id="Phobius"/>
    </source>
</evidence>
<dbReference type="Proteomes" id="UP000494206">
    <property type="component" value="Unassembled WGS sequence"/>
</dbReference>
<proteinExistence type="inferred from homology"/>
<evidence type="ECO:0000313" key="5">
    <source>
        <dbReference type="EMBL" id="CAB3409932.1"/>
    </source>
</evidence>
<keyword evidence="6" id="KW-1185">Reference proteome</keyword>
<dbReference type="AlphaFoldDB" id="A0A8S1F7Y1"/>
<dbReference type="PANTHER" id="PTHR10426:SF124">
    <property type="entry name" value="STRICTOSIDINE SYNTHASE CONSERVED REGION DOMAIN-CONTAINING PROTEIN"/>
    <property type="match status" value="1"/>
</dbReference>
<dbReference type="FunFam" id="2.120.10.30:FF:000094">
    <property type="entry name" value="Protein CBG06215"/>
    <property type="match status" value="1"/>
</dbReference>
<organism evidence="5 6">
    <name type="scientific">Caenorhabditis bovis</name>
    <dbReference type="NCBI Taxonomy" id="2654633"/>
    <lineage>
        <taxon>Eukaryota</taxon>
        <taxon>Metazoa</taxon>
        <taxon>Ecdysozoa</taxon>
        <taxon>Nematoda</taxon>
        <taxon>Chromadorea</taxon>
        <taxon>Rhabditida</taxon>
        <taxon>Rhabditina</taxon>
        <taxon>Rhabditomorpha</taxon>
        <taxon>Rhabditoidea</taxon>
        <taxon>Rhabditidae</taxon>
        <taxon>Peloderinae</taxon>
        <taxon>Caenorhabditis</taxon>
    </lineage>
</organism>
<dbReference type="Pfam" id="PF03088">
    <property type="entry name" value="Str_synth"/>
    <property type="match status" value="1"/>
</dbReference>
<gene>
    <name evidence="5" type="ORF">CBOVIS_LOCUS11522</name>
</gene>
<accession>A0A8S1F7Y1</accession>
<dbReference type="SUPFAM" id="SSF63829">
    <property type="entry name" value="Calcium-dependent phosphotriesterase"/>
    <property type="match status" value="1"/>
</dbReference>
<dbReference type="OrthoDB" id="5307922at2759"/>
<evidence type="ECO:0000256" key="2">
    <source>
        <dbReference type="ARBA" id="ARBA00023180"/>
    </source>
</evidence>
<reference evidence="5 6" key="1">
    <citation type="submission" date="2020-04" db="EMBL/GenBank/DDBJ databases">
        <authorList>
            <person name="Laetsch R D."/>
            <person name="Stevens L."/>
            <person name="Kumar S."/>
            <person name="Blaxter L. M."/>
        </authorList>
    </citation>
    <scope>NUCLEOTIDE SEQUENCE [LARGE SCALE GENOMIC DNA]</scope>
</reference>
<dbReference type="GO" id="GO:0016787">
    <property type="term" value="F:hydrolase activity"/>
    <property type="evidence" value="ECO:0007669"/>
    <property type="project" value="TreeGrafter"/>
</dbReference>
<protein>
    <recommendedName>
        <fullName evidence="4">Strictosidine synthase conserved region domain-containing protein</fullName>
    </recommendedName>
</protein>
<comment type="caution">
    <text evidence="5">The sequence shown here is derived from an EMBL/GenBank/DDBJ whole genome shotgun (WGS) entry which is preliminary data.</text>
</comment>
<dbReference type="Gene3D" id="2.120.10.30">
    <property type="entry name" value="TolB, C-terminal domain"/>
    <property type="match status" value="1"/>
</dbReference>
<keyword evidence="3" id="KW-1133">Transmembrane helix</keyword>
<keyword evidence="3" id="KW-0472">Membrane</keyword>